<protein>
    <submittedName>
        <fullName evidence="1">Uncharacterized protein</fullName>
    </submittedName>
</protein>
<dbReference type="InParanoid" id="A0A0D1YEH0"/>
<gene>
    <name evidence="1" type="ORF">PV09_09207</name>
</gene>
<name>A0A0D1YEH0_9PEZI</name>
<evidence type="ECO:0000313" key="2">
    <source>
        <dbReference type="Proteomes" id="UP000053259"/>
    </source>
</evidence>
<proteinExistence type="predicted"/>
<dbReference type="VEuPathDB" id="FungiDB:PV09_09207"/>
<dbReference type="HOGENOM" id="CLU_1897825_0_0_1"/>
<dbReference type="GeneID" id="27317180"/>
<sequence>MSRLEMAIGGCGVRVASPPPSRIAPAATEEGKGRLRQEIDVRTMDPCVPPLLMWLPIALMHNICMSANHPARLTDGHNSTDPDRFVATGAGHGLAPVNFALTHSARSVVSPALSSGPWFCSPSVNPSRHPETIS</sequence>
<organism evidence="1 2">
    <name type="scientific">Verruconis gallopava</name>
    <dbReference type="NCBI Taxonomy" id="253628"/>
    <lineage>
        <taxon>Eukaryota</taxon>
        <taxon>Fungi</taxon>
        <taxon>Dikarya</taxon>
        <taxon>Ascomycota</taxon>
        <taxon>Pezizomycotina</taxon>
        <taxon>Dothideomycetes</taxon>
        <taxon>Pleosporomycetidae</taxon>
        <taxon>Venturiales</taxon>
        <taxon>Sympoventuriaceae</taxon>
        <taxon>Verruconis</taxon>
    </lineage>
</organism>
<dbReference type="EMBL" id="KN847585">
    <property type="protein sequence ID" value="KIV99111.1"/>
    <property type="molecule type" value="Genomic_DNA"/>
</dbReference>
<keyword evidence="2" id="KW-1185">Reference proteome</keyword>
<evidence type="ECO:0000313" key="1">
    <source>
        <dbReference type="EMBL" id="KIV99111.1"/>
    </source>
</evidence>
<dbReference type="RefSeq" id="XP_016208981.1">
    <property type="nucleotide sequence ID" value="XM_016363223.1"/>
</dbReference>
<dbReference type="AlphaFoldDB" id="A0A0D1YEH0"/>
<accession>A0A0D1YEH0</accession>
<dbReference type="Proteomes" id="UP000053259">
    <property type="component" value="Unassembled WGS sequence"/>
</dbReference>
<reference evidence="1 2" key="1">
    <citation type="submission" date="2015-01" db="EMBL/GenBank/DDBJ databases">
        <title>The Genome Sequence of Ochroconis gallopava CBS43764.</title>
        <authorList>
            <consortium name="The Broad Institute Genomics Platform"/>
            <person name="Cuomo C."/>
            <person name="de Hoog S."/>
            <person name="Gorbushina A."/>
            <person name="Stielow B."/>
            <person name="Teixiera M."/>
            <person name="Abouelleil A."/>
            <person name="Chapman S.B."/>
            <person name="Priest M."/>
            <person name="Young S.K."/>
            <person name="Wortman J."/>
            <person name="Nusbaum C."/>
            <person name="Birren B."/>
        </authorList>
    </citation>
    <scope>NUCLEOTIDE SEQUENCE [LARGE SCALE GENOMIC DNA]</scope>
    <source>
        <strain evidence="1 2">CBS 43764</strain>
    </source>
</reference>